<organism evidence="2">
    <name type="scientific">Corethron hystrix</name>
    <dbReference type="NCBI Taxonomy" id="216773"/>
    <lineage>
        <taxon>Eukaryota</taxon>
        <taxon>Sar</taxon>
        <taxon>Stramenopiles</taxon>
        <taxon>Ochrophyta</taxon>
        <taxon>Bacillariophyta</taxon>
        <taxon>Coscinodiscophyceae</taxon>
        <taxon>Corethrophycidae</taxon>
        <taxon>Corethrales</taxon>
        <taxon>Corethraceae</taxon>
        <taxon>Corethron</taxon>
    </lineage>
</organism>
<dbReference type="EMBL" id="HBFR01003360">
    <property type="protein sequence ID" value="CAD8875148.1"/>
    <property type="molecule type" value="Transcribed_RNA"/>
</dbReference>
<protein>
    <submittedName>
        <fullName evidence="2">Uncharacterized protein</fullName>
    </submittedName>
</protein>
<evidence type="ECO:0000256" key="1">
    <source>
        <dbReference type="SAM" id="MobiDB-lite"/>
    </source>
</evidence>
<accession>A0A7S1B4U6</accession>
<reference evidence="2" key="1">
    <citation type="submission" date="2021-01" db="EMBL/GenBank/DDBJ databases">
        <authorList>
            <person name="Corre E."/>
            <person name="Pelletier E."/>
            <person name="Niang G."/>
            <person name="Scheremetjew M."/>
            <person name="Finn R."/>
            <person name="Kale V."/>
            <person name="Holt S."/>
            <person name="Cochrane G."/>
            <person name="Meng A."/>
            <person name="Brown T."/>
            <person name="Cohen L."/>
        </authorList>
    </citation>
    <scope>NUCLEOTIDE SEQUENCE</scope>
    <source>
        <strain evidence="2">308</strain>
    </source>
</reference>
<dbReference type="AlphaFoldDB" id="A0A7S1B4U6"/>
<feature type="region of interest" description="Disordered" evidence="1">
    <location>
        <begin position="36"/>
        <end position="96"/>
    </location>
</feature>
<gene>
    <name evidence="2" type="ORF">CHYS00102_LOCUS2323</name>
</gene>
<sequence length="199" mass="21983">MHKEQLKVFSPRSPFRNVFNVGFWLCATFLILKATVSSPSPHPPHTGPVVSLNRRTASRVSPPPENSNMRPMRKEVAMTTTSPSGGSSSDSNDEENIKLTKAEDKSAASSKPPSALFLLTLMVVQNSSTVLVGRYTRSVALDMRYEVRNLILLTEVGKNYGSCIIVLSPKFITLRGAFQPFRPSLSSYLPNEDAYDRCC</sequence>
<name>A0A7S1B4U6_9STRA</name>
<proteinExistence type="predicted"/>
<evidence type="ECO:0000313" key="2">
    <source>
        <dbReference type="EMBL" id="CAD8875148.1"/>
    </source>
</evidence>